<dbReference type="EMBL" id="LNXU01000012">
    <property type="protein sequence ID" value="KTC75044.1"/>
    <property type="molecule type" value="Genomic_DNA"/>
</dbReference>
<evidence type="ECO:0000256" key="3">
    <source>
        <dbReference type="HAMAP-Rule" id="MF_00524"/>
    </source>
</evidence>
<dbReference type="Proteomes" id="UP000054695">
    <property type="component" value="Unassembled WGS sequence"/>
</dbReference>
<proteinExistence type="inferred from homology"/>
<comment type="similarity">
    <text evidence="3 4">Belongs to the bacterial glucokinase family.</text>
</comment>
<dbReference type="CDD" id="cd24008">
    <property type="entry name" value="ASKHA_NBD_GLK"/>
    <property type="match status" value="1"/>
</dbReference>
<keyword evidence="3" id="KW-0324">Glycolysis</keyword>
<dbReference type="OrthoDB" id="9800595at2"/>
<dbReference type="HAMAP" id="MF_00524">
    <property type="entry name" value="Glucokinase"/>
    <property type="match status" value="1"/>
</dbReference>
<evidence type="ECO:0000256" key="1">
    <source>
        <dbReference type="ARBA" id="ARBA00022679"/>
    </source>
</evidence>
<comment type="caution">
    <text evidence="6">The sequence shown here is derived from an EMBL/GenBank/DDBJ whole genome shotgun (WGS) entry which is preliminary data.</text>
</comment>
<keyword evidence="1 3" id="KW-0808">Transferase</keyword>
<feature type="transmembrane region" description="Helical" evidence="5">
    <location>
        <begin position="254"/>
        <end position="275"/>
    </location>
</feature>
<evidence type="ECO:0000313" key="6">
    <source>
        <dbReference type="EMBL" id="KTC75044.1"/>
    </source>
</evidence>
<dbReference type="PANTHER" id="PTHR47690:SF1">
    <property type="entry name" value="GLUCOKINASE"/>
    <property type="match status" value="1"/>
</dbReference>
<gene>
    <name evidence="3 6" type="primary">glk</name>
    <name evidence="6" type="ORF">Lboz_1031</name>
</gene>
<organism evidence="6 7">
    <name type="scientific">Legionella bozemanae</name>
    <name type="common">Fluoribacter bozemanae</name>
    <dbReference type="NCBI Taxonomy" id="447"/>
    <lineage>
        <taxon>Bacteria</taxon>
        <taxon>Pseudomonadati</taxon>
        <taxon>Pseudomonadota</taxon>
        <taxon>Gammaproteobacteria</taxon>
        <taxon>Legionellales</taxon>
        <taxon>Legionellaceae</taxon>
        <taxon>Legionella</taxon>
    </lineage>
</organism>
<accession>A0A0W0RW01</accession>
<comment type="subcellular location">
    <subcellularLocation>
        <location evidence="3">Cytoplasm</location>
    </subcellularLocation>
</comment>
<keyword evidence="5" id="KW-0472">Membrane</keyword>
<dbReference type="InterPro" id="IPR043129">
    <property type="entry name" value="ATPase_NBD"/>
</dbReference>
<keyword evidence="3" id="KW-0067">ATP-binding</keyword>
<dbReference type="Gene3D" id="3.40.367.20">
    <property type="match status" value="1"/>
</dbReference>
<dbReference type="SUPFAM" id="SSF53067">
    <property type="entry name" value="Actin-like ATPase domain"/>
    <property type="match status" value="1"/>
</dbReference>
<keyword evidence="5" id="KW-1133">Transmembrane helix</keyword>
<dbReference type="PATRIC" id="fig|447.4.peg.1109"/>
<dbReference type="EC" id="2.7.1.2" evidence="3"/>
<dbReference type="Pfam" id="PF02685">
    <property type="entry name" value="Glucokinase"/>
    <property type="match status" value="1"/>
</dbReference>
<dbReference type="Gene3D" id="3.30.420.40">
    <property type="match status" value="1"/>
</dbReference>
<dbReference type="GO" id="GO:0006096">
    <property type="term" value="P:glycolytic process"/>
    <property type="evidence" value="ECO:0007669"/>
    <property type="project" value="UniProtKB-UniRule"/>
</dbReference>
<comment type="catalytic activity">
    <reaction evidence="3">
        <text>D-glucose + ATP = D-glucose 6-phosphate + ADP + H(+)</text>
        <dbReference type="Rhea" id="RHEA:17825"/>
        <dbReference type="ChEBI" id="CHEBI:4167"/>
        <dbReference type="ChEBI" id="CHEBI:15378"/>
        <dbReference type="ChEBI" id="CHEBI:30616"/>
        <dbReference type="ChEBI" id="CHEBI:61548"/>
        <dbReference type="ChEBI" id="CHEBI:456216"/>
        <dbReference type="EC" id="2.7.1.2"/>
    </reaction>
</comment>
<evidence type="ECO:0000313" key="7">
    <source>
        <dbReference type="Proteomes" id="UP000054695"/>
    </source>
</evidence>
<keyword evidence="7" id="KW-1185">Reference proteome</keyword>
<sequence length="325" mass="35546">MIFDALKSYAIVADIGGTFARFSRVNLENLIMDKIEIYSCAAYDSLESALLAYKAQHQLDEIKQVALAIACPVLDDVICMTNAHWRFSTSELKHKLDLTELKVLNDFSAIAMSLPVLSEQQLLQIGGGIADKNGAKAVLGAGTGLGVAFLASNQEGYFVQAGEGGHMSWGAKTEQEWFIYCYLKKKYEHVSYERLLSGHGLENLYQALGAFHQQEKVYAPASEIITLALAQQCTIAQATVAQFFAILGSYAGDLALIFAAFGGIYIAGGIVPRLISLLGRSDFRSRFEEKGRFKAFNAKIPTYVITAEQPGILGAAVYLKQSWSR</sequence>
<dbReference type="GO" id="GO:0005524">
    <property type="term" value="F:ATP binding"/>
    <property type="evidence" value="ECO:0007669"/>
    <property type="project" value="UniProtKB-UniRule"/>
</dbReference>
<dbReference type="InterPro" id="IPR049874">
    <property type="entry name" value="ROK_cs"/>
</dbReference>
<protein>
    <recommendedName>
        <fullName evidence="3">Glucokinase</fullName>
        <ecNumber evidence="3">2.7.1.2</ecNumber>
    </recommendedName>
    <alternativeName>
        <fullName evidence="3">Glucose kinase</fullName>
    </alternativeName>
</protein>
<dbReference type="GO" id="GO:0005536">
    <property type="term" value="F:D-glucose binding"/>
    <property type="evidence" value="ECO:0007669"/>
    <property type="project" value="InterPro"/>
</dbReference>
<evidence type="ECO:0000256" key="4">
    <source>
        <dbReference type="RuleBase" id="RU004046"/>
    </source>
</evidence>
<keyword evidence="3" id="KW-0547">Nucleotide-binding</keyword>
<name>A0A0W0RW01_LEGBO</name>
<dbReference type="PROSITE" id="PS01125">
    <property type="entry name" value="ROK"/>
    <property type="match status" value="1"/>
</dbReference>
<reference evidence="6 7" key="1">
    <citation type="submission" date="2015-11" db="EMBL/GenBank/DDBJ databases">
        <title>Genomic analysis of 38 Legionella species identifies large and diverse effector repertoires.</title>
        <authorList>
            <person name="Burstein D."/>
            <person name="Amaro F."/>
            <person name="Zusman T."/>
            <person name="Lifshitz Z."/>
            <person name="Cohen O."/>
            <person name="Gilbert J.A."/>
            <person name="Pupko T."/>
            <person name="Shuman H.A."/>
            <person name="Segal G."/>
        </authorList>
    </citation>
    <scope>NUCLEOTIDE SEQUENCE [LARGE SCALE GENOMIC DNA]</scope>
    <source>
        <strain evidence="6 7">WIGA</strain>
    </source>
</reference>
<keyword evidence="5" id="KW-0812">Transmembrane</keyword>
<dbReference type="NCBIfam" id="TIGR00749">
    <property type="entry name" value="glk"/>
    <property type="match status" value="1"/>
</dbReference>
<feature type="binding site" evidence="3">
    <location>
        <begin position="13"/>
        <end position="18"/>
    </location>
    <ligand>
        <name>ATP</name>
        <dbReference type="ChEBI" id="CHEBI:30616"/>
    </ligand>
</feature>
<evidence type="ECO:0000256" key="2">
    <source>
        <dbReference type="ARBA" id="ARBA00022777"/>
    </source>
</evidence>
<dbReference type="AlphaFoldDB" id="A0A0W0RW01"/>
<dbReference type="RefSeq" id="WP_058458712.1">
    <property type="nucleotide sequence ID" value="NZ_CAAAIY010000004.1"/>
</dbReference>
<keyword evidence="3" id="KW-0963">Cytoplasm</keyword>
<dbReference type="PANTHER" id="PTHR47690">
    <property type="entry name" value="GLUCOKINASE"/>
    <property type="match status" value="1"/>
</dbReference>
<keyword evidence="2 3" id="KW-0418">Kinase</keyword>
<evidence type="ECO:0000256" key="5">
    <source>
        <dbReference type="SAM" id="Phobius"/>
    </source>
</evidence>
<dbReference type="GO" id="GO:0005829">
    <property type="term" value="C:cytosol"/>
    <property type="evidence" value="ECO:0007669"/>
    <property type="project" value="TreeGrafter"/>
</dbReference>
<dbReference type="STRING" id="447.Lboz_1031"/>
<dbReference type="GO" id="GO:0004340">
    <property type="term" value="F:glucokinase activity"/>
    <property type="evidence" value="ECO:0007669"/>
    <property type="project" value="UniProtKB-UniRule"/>
</dbReference>
<dbReference type="InterPro" id="IPR003836">
    <property type="entry name" value="Glucokinase"/>
</dbReference>
<dbReference type="InterPro" id="IPR050201">
    <property type="entry name" value="Bacterial_glucokinase"/>
</dbReference>